<keyword evidence="4" id="KW-1185">Reference proteome</keyword>
<protein>
    <submittedName>
        <fullName evidence="3">Uncharacterized protein</fullName>
    </submittedName>
</protein>
<evidence type="ECO:0000313" key="4">
    <source>
        <dbReference type="Proteomes" id="UP000015104"/>
    </source>
</evidence>
<feature type="compositionally biased region" description="Gly residues" evidence="1">
    <location>
        <begin position="293"/>
        <end position="305"/>
    </location>
</feature>
<dbReference type="HOGENOM" id="CLU_550227_0_0_1"/>
<feature type="compositionally biased region" description="Low complexity" evidence="1">
    <location>
        <begin position="355"/>
        <end position="368"/>
    </location>
</feature>
<organism evidence="3 4">
    <name type="scientific">Tetranychus urticae</name>
    <name type="common">Two-spotted spider mite</name>
    <dbReference type="NCBI Taxonomy" id="32264"/>
    <lineage>
        <taxon>Eukaryota</taxon>
        <taxon>Metazoa</taxon>
        <taxon>Ecdysozoa</taxon>
        <taxon>Arthropoda</taxon>
        <taxon>Chelicerata</taxon>
        <taxon>Arachnida</taxon>
        <taxon>Acari</taxon>
        <taxon>Acariformes</taxon>
        <taxon>Trombidiformes</taxon>
        <taxon>Prostigmata</taxon>
        <taxon>Eleutherengona</taxon>
        <taxon>Raphignathae</taxon>
        <taxon>Tetranychoidea</taxon>
        <taxon>Tetranychidae</taxon>
        <taxon>Tetranychus</taxon>
    </lineage>
</organism>
<dbReference type="EMBL" id="CAEY01001962">
    <property type="status" value="NOT_ANNOTATED_CDS"/>
    <property type="molecule type" value="Genomic_DNA"/>
</dbReference>
<feature type="compositionally biased region" description="Basic residues" evidence="1">
    <location>
        <begin position="54"/>
        <end position="66"/>
    </location>
</feature>
<dbReference type="AlphaFoldDB" id="T1KCJ1"/>
<dbReference type="EnsemblMetazoa" id="tetur08g07800.1">
    <property type="protein sequence ID" value="tetur08g07800.1"/>
    <property type="gene ID" value="tetur08g07800"/>
</dbReference>
<sequence length="496" mass="53912">MNFQWIILSFQVTLMVLTFCEAGKKGTESGIIVINNTGGGKCGGSAKTIVKTAPKGKKGKGGKGKGHTIIASSGGGGGGGGCSSSCKCGHGDHGHDHGKVVAVPVPVHIPVHDNKFMHRRNTGFESTAGTRMMPVFVSANSPISIAGSPSSSNHQQQSQLNSYGYNNQVGSSNPFINAFASNLIASRSHLRSIGDHGIIDPSVMSMSEARQMFSLLPAQQLGHHFAHSVNHGNQDYGHHSHGLSSPHHHHSFNAYGDSGSLMRDSPVHHPVPYSSMPIYEPIRSEEEYMGMNYGDGRGNHGGSIGHGPSPSPSSSSSSTSSEEDERNRSNYQSASSALPSSAPSSEPLRKPSNFDDSPASPVSSPLSPDSKEKSQSGYWPERKKPDGQDFREMHEKFVDVKAQMECWPAKSFLNDIIRRKGNIRNGLVSESFLNISPFLLHPHYHTHCLHRLHRTHRTHRQTLDSLFVFIICALGQIVPQIFFHFRQPHLFWPGND</sequence>
<feature type="compositionally biased region" description="Basic and acidic residues" evidence="1">
    <location>
        <begin position="369"/>
        <end position="390"/>
    </location>
</feature>
<feature type="region of interest" description="Disordered" evidence="1">
    <location>
        <begin position="146"/>
        <end position="165"/>
    </location>
</feature>
<proteinExistence type="predicted"/>
<name>T1KCJ1_TETUR</name>
<evidence type="ECO:0000256" key="2">
    <source>
        <dbReference type="SAM" id="SignalP"/>
    </source>
</evidence>
<evidence type="ECO:0000313" key="3">
    <source>
        <dbReference type="EnsemblMetazoa" id="tetur08g07800.1"/>
    </source>
</evidence>
<feature type="compositionally biased region" description="Low complexity" evidence="1">
    <location>
        <begin position="306"/>
        <end position="320"/>
    </location>
</feature>
<feature type="region of interest" description="Disordered" evidence="1">
    <location>
        <begin position="232"/>
        <end position="258"/>
    </location>
</feature>
<feature type="region of interest" description="Disordered" evidence="1">
    <location>
        <begin position="53"/>
        <end position="79"/>
    </location>
</feature>
<accession>T1KCJ1</accession>
<feature type="chain" id="PRO_5004580529" evidence="2">
    <location>
        <begin position="23"/>
        <end position="496"/>
    </location>
</feature>
<reference evidence="3" key="2">
    <citation type="submission" date="2015-06" db="UniProtKB">
        <authorList>
            <consortium name="EnsemblMetazoa"/>
        </authorList>
    </citation>
    <scope>IDENTIFICATION</scope>
</reference>
<feature type="signal peptide" evidence="2">
    <location>
        <begin position="1"/>
        <end position="22"/>
    </location>
</feature>
<feature type="compositionally biased region" description="Low complexity" evidence="1">
    <location>
        <begin position="329"/>
        <end position="346"/>
    </location>
</feature>
<keyword evidence="2" id="KW-0732">Signal</keyword>
<dbReference type="Proteomes" id="UP000015104">
    <property type="component" value="Unassembled WGS sequence"/>
</dbReference>
<feature type="compositionally biased region" description="Low complexity" evidence="1">
    <location>
        <begin position="146"/>
        <end position="162"/>
    </location>
</feature>
<feature type="region of interest" description="Disordered" evidence="1">
    <location>
        <begin position="289"/>
        <end position="390"/>
    </location>
</feature>
<reference evidence="4" key="1">
    <citation type="submission" date="2011-08" db="EMBL/GenBank/DDBJ databases">
        <authorList>
            <person name="Rombauts S."/>
        </authorList>
    </citation>
    <scope>NUCLEOTIDE SEQUENCE</scope>
    <source>
        <strain evidence="4">London</strain>
    </source>
</reference>
<evidence type="ECO:0000256" key="1">
    <source>
        <dbReference type="SAM" id="MobiDB-lite"/>
    </source>
</evidence>